<dbReference type="Proteomes" id="UP000001449">
    <property type="component" value="Chromosome 22"/>
</dbReference>
<dbReference type="eggNOG" id="ENOG502SQ9F">
    <property type="taxonomic scope" value="Eukaryota"/>
</dbReference>
<feature type="compositionally biased region" description="Polar residues" evidence="2">
    <location>
        <begin position="710"/>
        <end position="740"/>
    </location>
</feature>
<dbReference type="InParanoid" id="B8CG09"/>
<feature type="compositionally biased region" description="Low complexity" evidence="2">
    <location>
        <begin position="422"/>
        <end position="435"/>
    </location>
</feature>
<reference evidence="4 5" key="1">
    <citation type="journal article" date="2004" name="Science">
        <title>The genome of the diatom Thalassiosira pseudonana: ecology, evolution, and metabolism.</title>
        <authorList>
            <person name="Armbrust E.V."/>
            <person name="Berges J.A."/>
            <person name="Bowler C."/>
            <person name="Green B.R."/>
            <person name="Martinez D."/>
            <person name="Putnam N.H."/>
            <person name="Zhou S."/>
            <person name="Allen A.E."/>
            <person name="Apt K.E."/>
            <person name="Bechner M."/>
            <person name="Brzezinski M.A."/>
            <person name="Chaal B.K."/>
            <person name="Chiovitti A."/>
            <person name="Davis A.K."/>
            <person name="Demarest M.S."/>
            <person name="Detter J.C."/>
            <person name="Glavina T."/>
            <person name="Goodstein D."/>
            <person name="Hadi M.Z."/>
            <person name="Hellsten U."/>
            <person name="Hildebrand M."/>
            <person name="Jenkins B.D."/>
            <person name="Jurka J."/>
            <person name="Kapitonov V.V."/>
            <person name="Kroger N."/>
            <person name="Lau W.W."/>
            <person name="Lane T.W."/>
            <person name="Larimer F.W."/>
            <person name="Lippmeier J.C."/>
            <person name="Lucas S."/>
            <person name="Medina M."/>
            <person name="Montsant A."/>
            <person name="Obornik M."/>
            <person name="Parker M.S."/>
            <person name="Palenik B."/>
            <person name="Pazour G.J."/>
            <person name="Richardson P.M."/>
            <person name="Rynearson T.A."/>
            <person name="Saito M.A."/>
            <person name="Schwartz D.C."/>
            <person name="Thamatrakoln K."/>
            <person name="Valentin K."/>
            <person name="Vardi A."/>
            <person name="Wilkerson F.P."/>
            <person name="Rokhsar D.S."/>
        </authorList>
    </citation>
    <scope>NUCLEOTIDE SEQUENCE [LARGE SCALE GENOMIC DNA]</scope>
    <source>
        <strain evidence="4 5">CCMP1335</strain>
    </source>
</reference>
<feature type="domain" description="BHLH" evidence="3">
    <location>
        <begin position="503"/>
        <end position="556"/>
    </location>
</feature>
<dbReference type="PROSITE" id="PS50888">
    <property type="entry name" value="BHLH"/>
    <property type="match status" value="1"/>
</dbReference>
<feature type="region of interest" description="Disordered" evidence="2">
    <location>
        <begin position="893"/>
        <end position="913"/>
    </location>
</feature>
<evidence type="ECO:0000256" key="2">
    <source>
        <dbReference type="SAM" id="MobiDB-lite"/>
    </source>
</evidence>
<dbReference type="SUPFAM" id="SSF47459">
    <property type="entry name" value="HLH, helix-loop-helix DNA-binding domain"/>
    <property type="match status" value="1"/>
</dbReference>
<sequence length="1001" mass="105230">MSDFDPSLLMGMNWDGDDDDNEDVNDTTSGGGVDGIDDMNGTNVVGRGSGSSTTTNNAARRSSSLANDDDDDNNNGDDQQLLTQQKQQQQTTNDNSWRWDPILFAMDGDDASQDVKLSSADGDVALNADGTNTSISNNTNQYPSSYQLSNSSGHQMHPLAMTSLASCPPYVNVGSLGSSGSGNNSAPSSANDSSALNTSSASVAASNGANDGNVTTGTPLSAAAGAANISNNNNKPAQMAAQAAAMNLMHTHFQNALNASNNVDAATEGASGGTATAANNGTLQPPTFMDMPSFLPWNTNAAMGVSGAFNNGGANVAFNSLYGFPVASCVVGTGVGGADIASGNAVGIGGKGAQNVPPINTASSTVVASNKNGFNQGINNVTNAQNNTNPHYGMAINGFHPQVNAQVNPVLPMPSATIVIQSGGSNVSPGNSSGGTATVKSSNTCGGKSGTSQGGSGASGDTANANANAAVSTIAPTSQQHQHPHLCQRLQQRQQLLQSKAREATRERNEREQMRAKKITQLIEELRMNMQKEGWKEEMKSKYETLSQCKDYMQFLQRSHKEKEASIEHTKKLVEEKALLGARSDPESMPGSVTSSLTASTARSTSPDSSSDKDSSSSYDDSRKKRKISGGVKFNKDENKGDSYPNKKSRQLRNKHKAPSSTESSSEDDGGNESPGGKNILFDKASSSVSDMTDSNRSSVYGNAGGGGTNNKQSPQRGGTSQKKSCETSSAAISATGDHQATSSISSTAAVVRGVGNSQKSTGNHRHHHRRYHSRAASAVQQANKSSKNEEVKKPHKKKRRGFEYDYKEVFLKSNVPQLIATLSGRVIVWNDFFLKATGLSEREAKSLTIFSIVQATQLSSLYKMVSKALAENDTLPEEAVAILPDHSTIVASDTTASEAPAPSSKALPDSPDNDEWQAITLKCTPFPLRKNKEQTTHPNPLYLTVALMADEDRDQRCFHCILTDCPGTNGTFGSVTPELLAVLSTSNGKGSNGSNNKERS</sequence>
<dbReference type="STRING" id="35128.B8CG09"/>
<feature type="compositionally biased region" description="Low complexity" evidence="2">
    <location>
        <begin position="741"/>
        <end position="750"/>
    </location>
</feature>
<feature type="region of interest" description="Disordered" evidence="2">
    <location>
        <begin position="129"/>
        <end position="154"/>
    </location>
</feature>
<reference evidence="4 5" key="2">
    <citation type="journal article" date="2008" name="Nature">
        <title>The Phaeodactylum genome reveals the evolutionary history of diatom genomes.</title>
        <authorList>
            <person name="Bowler C."/>
            <person name="Allen A.E."/>
            <person name="Badger J.H."/>
            <person name="Grimwood J."/>
            <person name="Jabbari K."/>
            <person name="Kuo A."/>
            <person name="Maheswari U."/>
            <person name="Martens C."/>
            <person name="Maumus F."/>
            <person name="Otillar R.P."/>
            <person name="Rayko E."/>
            <person name="Salamov A."/>
            <person name="Vandepoele K."/>
            <person name="Beszteri B."/>
            <person name="Gruber A."/>
            <person name="Heijde M."/>
            <person name="Katinka M."/>
            <person name="Mock T."/>
            <person name="Valentin K."/>
            <person name="Verret F."/>
            <person name="Berges J.A."/>
            <person name="Brownlee C."/>
            <person name="Cadoret J.P."/>
            <person name="Chiovitti A."/>
            <person name="Choi C.J."/>
            <person name="Coesel S."/>
            <person name="De Martino A."/>
            <person name="Detter J.C."/>
            <person name="Durkin C."/>
            <person name="Falciatore A."/>
            <person name="Fournet J."/>
            <person name="Haruta M."/>
            <person name="Huysman M.J."/>
            <person name="Jenkins B.D."/>
            <person name="Jiroutova K."/>
            <person name="Jorgensen R.E."/>
            <person name="Joubert Y."/>
            <person name="Kaplan A."/>
            <person name="Kroger N."/>
            <person name="Kroth P.G."/>
            <person name="La Roche J."/>
            <person name="Lindquist E."/>
            <person name="Lommer M."/>
            <person name="Martin-Jezequel V."/>
            <person name="Lopez P.J."/>
            <person name="Lucas S."/>
            <person name="Mangogna M."/>
            <person name="McGinnis K."/>
            <person name="Medlin L.K."/>
            <person name="Montsant A."/>
            <person name="Oudot-Le Secq M.P."/>
            <person name="Napoli C."/>
            <person name="Obornik M."/>
            <person name="Parker M.S."/>
            <person name="Petit J.L."/>
            <person name="Porcel B.M."/>
            <person name="Poulsen N."/>
            <person name="Robison M."/>
            <person name="Rychlewski L."/>
            <person name="Rynearson T.A."/>
            <person name="Schmutz J."/>
            <person name="Shapiro H."/>
            <person name="Siaut M."/>
            <person name="Stanley M."/>
            <person name="Sussman M.R."/>
            <person name="Taylor A.R."/>
            <person name="Vardi A."/>
            <person name="von Dassow P."/>
            <person name="Vyverman W."/>
            <person name="Willis A."/>
            <person name="Wyrwicz L.S."/>
            <person name="Rokhsar D.S."/>
            <person name="Weissenbach J."/>
            <person name="Armbrust E.V."/>
            <person name="Green B.R."/>
            <person name="Van de Peer Y."/>
            <person name="Grigoriev I.V."/>
        </authorList>
    </citation>
    <scope>NUCLEOTIDE SEQUENCE [LARGE SCALE GENOMIC DNA]</scope>
    <source>
        <strain evidence="4 5">CCMP1335</strain>
    </source>
</reference>
<protein>
    <recommendedName>
        <fullName evidence="3">BHLH domain-containing protein</fullName>
    </recommendedName>
</protein>
<evidence type="ECO:0000259" key="3">
    <source>
        <dbReference type="PROSITE" id="PS50888"/>
    </source>
</evidence>
<feature type="compositionally biased region" description="Polar residues" evidence="2">
    <location>
        <begin position="50"/>
        <end position="66"/>
    </location>
</feature>
<dbReference type="SUPFAM" id="SSF55785">
    <property type="entry name" value="PYP-like sensor domain (PAS domain)"/>
    <property type="match status" value="1"/>
</dbReference>
<dbReference type="GeneID" id="7448245"/>
<feature type="region of interest" description="Disordered" evidence="2">
    <location>
        <begin position="580"/>
        <end position="799"/>
    </location>
</feature>
<feature type="compositionally biased region" description="Basic and acidic residues" evidence="2">
    <location>
        <begin position="610"/>
        <end position="623"/>
    </location>
</feature>
<dbReference type="HOGENOM" id="CLU_299676_0_0_1"/>
<dbReference type="InterPro" id="IPR035965">
    <property type="entry name" value="PAS-like_dom_sf"/>
</dbReference>
<feature type="compositionally biased region" description="Polar residues" evidence="2">
    <location>
        <begin position="436"/>
        <end position="445"/>
    </location>
</feature>
<dbReference type="AlphaFoldDB" id="B8CG09"/>
<dbReference type="EMBL" id="CM000653">
    <property type="protein sequence ID" value="EED87884.1"/>
    <property type="molecule type" value="Genomic_DNA"/>
</dbReference>
<dbReference type="KEGG" id="tps:THAPSDRAFT_25797"/>
<feature type="compositionally biased region" description="Low complexity" evidence="2">
    <location>
        <begin position="76"/>
        <end position="92"/>
    </location>
</feature>
<dbReference type="InterPro" id="IPR036638">
    <property type="entry name" value="HLH_DNA-bd_sf"/>
</dbReference>
<feature type="compositionally biased region" description="Gly residues" evidence="2">
    <location>
        <begin position="447"/>
        <end position="458"/>
    </location>
</feature>
<proteinExistence type="predicted"/>
<feature type="region of interest" description="Disordered" evidence="2">
    <location>
        <begin position="422"/>
        <end position="464"/>
    </location>
</feature>
<dbReference type="InterPro" id="IPR011598">
    <property type="entry name" value="bHLH_dom"/>
</dbReference>
<evidence type="ECO:0000313" key="4">
    <source>
        <dbReference type="EMBL" id="EED87884.1"/>
    </source>
</evidence>
<feature type="compositionally biased region" description="Low complexity" evidence="2">
    <location>
        <begin position="592"/>
        <end position="609"/>
    </location>
</feature>
<feature type="compositionally biased region" description="Basic residues" evidence="2">
    <location>
        <begin position="647"/>
        <end position="658"/>
    </location>
</feature>
<feature type="region of interest" description="Disordered" evidence="2">
    <location>
        <begin position="1"/>
        <end position="98"/>
    </location>
</feature>
<keyword evidence="5" id="KW-1185">Reference proteome</keyword>
<feature type="compositionally biased region" description="Acidic residues" evidence="2">
    <location>
        <begin position="15"/>
        <end position="25"/>
    </location>
</feature>
<evidence type="ECO:0000256" key="1">
    <source>
        <dbReference type="SAM" id="Coils"/>
    </source>
</evidence>
<dbReference type="PaxDb" id="35128-Thaps25797"/>
<name>B8CG09_THAPS</name>
<dbReference type="RefSeq" id="XP_002295104.1">
    <property type="nucleotide sequence ID" value="XM_002295068.1"/>
</dbReference>
<keyword evidence="1" id="KW-0175">Coiled coil</keyword>
<feature type="coiled-coil region" evidence="1">
    <location>
        <begin position="487"/>
        <end position="529"/>
    </location>
</feature>
<evidence type="ECO:0000313" key="5">
    <source>
        <dbReference type="Proteomes" id="UP000001449"/>
    </source>
</evidence>
<feature type="compositionally biased region" description="Polar residues" evidence="2">
    <location>
        <begin position="685"/>
        <end position="701"/>
    </location>
</feature>
<dbReference type="GO" id="GO:0046983">
    <property type="term" value="F:protein dimerization activity"/>
    <property type="evidence" value="ECO:0007669"/>
    <property type="project" value="InterPro"/>
</dbReference>
<accession>B8CG09</accession>
<gene>
    <name evidence="4" type="ORF">THAPSDRAFT_25797</name>
</gene>
<organism evidence="4 5">
    <name type="scientific">Thalassiosira pseudonana</name>
    <name type="common">Marine diatom</name>
    <name type="synonym">Cyclotella nana</name>
    <dbReference type="NCBI Taxonomy" id="35128"/>
    <lineage>
        <taxon>Eukaryota</taxon>
        <taxon>Sar</taxon>
        <taxon>Stramenopiles</taxon>
        <taxon>Ochrophyta</taxon>
        <taxon>Bacillariophyta</taxon>
        <taxon>Coscinodiscophyceae</taxon>
        <taxon>Thalassiosirophycidae</taxon>
        <taxon>Thalassiosirales</taxon>
        <taxon>Thalassiosiraceae</taxon>
        <taxon>Thalassiosira</taxon>
    </lineage>
</organism>
<feature type="compositionally biased region" description="Basic residues" evidence="2">
    <location>
        <begin position="763"/>
        <end position="774"/>
    </location>
</feature>